<comment type="caution">
    <text evidence="1">The sequence shown here is derived from an EMBL/GenBank/DDBJ whole genome shotgun (WGS) entry which is preliminary data.</text>
</comment>
<sequence>MANDNYGTPNWLMKVFENWFDPCPINAVFDGLNIRWEMKTYVNPPYSNPLPWVEKAIEESKKGKTIVMLLKADTSTKYYARLLESKARILFFSGRIKFAGQKNTATFPSMLCILGTKEVRKR</sequence>
<proteinExistence type="predicted"/>
<dbReference type="InterPro" id="IPR008593">
    <property type="entry name" value="Dam_MeTrfase"/>
</dbReference>
<dbReference type="GO" id="GO:0009007">
    <property type="term" value="F:site-specific DNA-methyltransferase (adenine-specific) activity"/>
    <property type="evidence" value="ECO:0007669"/>
    <property type="project" value="InterPro"/>
</dbReference>
<evidence type="ECO:0008006" key="2">
    <source>
        <dbReference type="Google" id="ProtNLM"/>
    </source>
</evidence>
<reference evidence="1" key="1">
    <citation type="journal article" date="2015" name="Nature">
        <title>Complex archaea that bridge the gap between prokaryotes and eukaryotes.</title>
        <authorList>
            <person name="Spang A."/>
            <person name="Saw J.H."/>
            <person name="Jorgensen S.L."/>
            <person name="Zaremba-Niedzwiedzka K."/>
            <person name="Martijn J."/>
            <person name="Lind A.E."/>
            <person name="van Eijk R."/>
            <person name="Schleper C."/>
            <person name="Guy L."/>
            <person name="Ettema T.J."/>
        </authorList>
    </citation>
    <scope>NUCLEOTIDE SEQUENCE</scope>
</reference>
<organism evidence="1">
    <name type="scientific">marine sediment metagenome</name>
    <dbReference type="NCBI Taxonomy" id="412755"/>
    <lineage>
        <taxon>unclassified sequences</taxon>
        <taxon>metagenomes</taxon>
        <taxon>ecological metagenomes</taxon>
    </lineage>
</organism>
<dbReference type="EMBL" id="LAZR01000513">
    <property type="protein sequence ID" value="KKN65935.1"/>
    <property type="molecule type" value="Genomic_DNA"/>
</dbReference>
<accession>A0A0F9SAL0</accession>
<dbReference type="AlphaFoldDB" id="A0A0F9SAL0"/>
<name>A0A0F9SAL0_9ZZZZ</name>
<gene>
    <name evidence="1" type="ORF">LCGC14_0476380</name>
</gene>
<dbReference type="GO" id="GO:0009307">
    <property type="term" value="P:DNA restriction-modification system"/>
    <property type="evidence" value="ECO:0007669"/>
    <property type="project" value="InterPro"/>
</dbReference>
<dbReference type="GO" id="GO:0003677">
    <property type="term" value="F:DNA binding"/>
    <property type="evidence" value="ECO:0007669"/>
    <property type="project" value="InterPro"/>
</dbReference>
<protein>
    <recommendedName>
        <fullName evidence="2">Phage N-6-adenine-methyltransferase</fullName>
    </recommendedName>
</protein>
<dbReference type="Pfam" id="PF05869">
    <property type="entry name" value="Dam"/>
    <property type="match status" value="1"/>
</dbReference>
<evidence type="ECO:0000313" key="1">
    <source>
        <dbReference type="EMBL" id="KKN65935.1"/>
    </source>
</evidence>